<dbReference type="SMART" id="SM00926">
    <property type="entry name" value="Molybdop_Fe4S4"/>
    <property type="match status" value="1"/>
</dbReference>
<gene>
    <name evidence="6" type="ORF">GH807_03720</name>
</gene>
<organism evidence="6 7">
    <name type="scientific">Acetobacterium tundrae</name>
    <dbReference type="NCBI Taxonomy" id="132932"/>
    <lineage>
        <taxon>Bacteria</taxon>
        <taxon>Bacillati</taxon>
        <taxon>Bacillota</taxon>
        <taxon>Clostridia</taxon>
        <taxon>Eubacteriales</taxon>
        <taxon>Eubacteriaceae</taxon>
        <taxon>Acetobacterium</taxon>
    </lineage>
</organism>
<dbReference type="Pfam" id="PF04879">
    <property type="entry name" value="Molybdop_Fe4S4"/>
    <property type="match status" value="1"/>
</dbReference>
<dbReference type="Gene3D" id="2.20.25.90">
    <property type="entry name" value="ADC-like domains"/>
    <property type="match status" value="1"/>
</dbReference>
<dbReference type="Gene3D" id="3.30.2070.10">
    <property type="entry name" value="Formate dehydrogenase/DMSO reductase"/>
    <property type="match status" value="1"/>
</dbReference>
<dbReference type="InterPro" id="IPR009010">
    <property type="entry name" value="Asp_de-COase-like_dom_sf"/>
</dbReference>
<proteinExistence type="inferred from homology"/>
<protein>
    <submittedName>
        <fullName evidence="6">Molybdopterin-dependent oxidoreductase</fullName>
    </submittedName>
</protein>
<comment type="caution">
    <text evidence="6">The sequence shown here is derived from an EMBL/GenBank/DDBJ whole genome shotgun (WGS) entry which is preliminary data.</text>
</comment>
<feature type="domain" description="4Fe-4S Mo/W bis-MGD-type" evidence="5">
    <location>
        <begin position="2"/>
        <end position="56"/>
    </location>
</feature>
<dbReference type="InterPro" id="IPR050612">
    <property type="entry name" value="Prok_Mopterin_Oxidored"/>
</dbReference>
<dbReference type="InterPro" id="IPR006656">
    <property type="entry name" value="Mopterin_OxRdtase"/>
</dbReference>
<keyword evidence="7" id="KW-1185">Reference proteome</keyword>
<accession>A0ABR6WI38</accession>
<evidence type="ECO:0000256" key="2">
    <source>
        <dbReference type="ARBA" id="ARBA00022723"/>
    </source>
</evidence>
<dbReference type="SUPFAM" id="SSF50692">
    <property type="entry name" value="ADC-like"/>
    <property type="match status" value="1"/>
</dbReference>
<dbReference type="Proteomes" id="UP000653358">
    <property type="component" value="Unassembled WGS sequence"/>
</dbReference>
<dbReference type="Pfam" id="PF01568">
    <property type="entry name" value="Molydop_binding"/>
    <property type="match status" value="1"/>
</dbReference>
<evidence type="ECO:0000313" key="7">
    <source>
        <dbReference type="Proteomes" id="UP000653358"/>
    </source>
</evidence>
<evidence type="ECO:0000256" key="1">
    <source>
        <dbReference type="ARBA" id="ARBA00010312"/>
    </source>
</evidence>
<reference evidence="6 7" key="1">
    <citation type="journal article" date="2020" name="mSystems">
        <title>Defining Genomic and Predicted Metabolic Features of the Acetobacterium Genus.</title>
        <authorList>
            <person name="Ross D.E."/>
            <person name="Marshall C.W."/>
            <person name="Gulliver D."/>
            <person name="May H.D."/>
            <person name="Norman R.S."/>
        </authorList>
    </citation>
    <scope>NUCLEOTIDE SEQUENCE [LARGE SCALE GENOMIC DNA]</scope>
    <source>
        <strain evidence="6 7">DSM 9173</strain>
    </source>
</reference>
<dbReference type="EMBL" id="WJBB01000003">
    <property type="protein sequence ID" value="MBC3796157.1"/>
    <property type="molecule type" value="Genomic_DNA"/>
</dbReference>
<dbReference type="InterPro" id="IPR006963">
    <property type="entry name" value="Mopterin_OxRdtase_4Fe-4S_dom"/>
</dbReference>
<name>A0ABR6WI38_9FIRM</name>
<dbReference type="PANTHER" id="PTHR43742:SF6">
    <property type="entry name" value="OXIDOREDUCTASE YYAE-RELATED"/>
    <property type="match status" value="1"/>
</dbReference>
<comment type="similarity">
    <text evidence="1">Belongs to the prokaryotic molybdopterin-containing oxidoreductase family.</text>
</comment>
<dbReference type="PROSITE" id="PS51669">
    <property type="entry name" value="4FE4S_MOW_BIS_MGD"/>
    <property type="match status" value="1"/>
</dbReference>
<dbReference type="PANTHER" id="PTHR43742">
    <property type="entry name" value="TRIMETHYLAMINE-N-OXIDE REDUCTASE"/>
    <property type="match status" value="1"/>
</dbReference>
<evidence type="ECO:0000256" key="4">
    <source>
        <dbReference type="ARBA" id="ARBA00023014"/>
    </source>
</evidence>
<keyword evidence="4" id="KW-0411">Iron-sulfur</keyword>
<evidence type="ECO:0000259" key="5">
    <source>
        <dbReference type="PROSITE" id="PS51669"/>
    </source>
</evidence>
<keyword evidence="3" id="KW-0408">Iron</keyword>
<sequence>MSEFKKAICGVCPGGCEIQAEVEDGVLISVKAAENTPFGNLCIRGKAAPEIVYSPDRIKKPLIRIGERGEGRFREASWDEALDLVADKMKNISKAFGPQAIASHSGRGAFEQAMGDFYNGVDMLSLNLLQAFGSPNAASDGSLCYVSYGLLAPLTTFGIPATGLLPDFENSNLIVIWGANPVTDSPPFMFKRIVNAQKNGKKVIAIDQMKSDIATRADQWIAVRSGTDGALALGLINVVITENLYDKEFVKNWTVGFDELKNYVEQFTPEAVEKITGVPNEQIVALAREIVTSKPVTLRTYTGLEYSNSGVQNIRAVFILWALTGNLDIPGGLIIGLPPKLPMAPVDIPRPQLKPFGAAEYPLFYELIGSAHFMEFPKAVLQGDPYQVKGLIINGSSTLTSYPQPEIFENAYKNLDLMVVIDRFMTKDALFADVILPATTYFEIDSYQRYPGGYFRLRRKVIEPVGEAKNDVLIMGELAKRLGFGHLYPQSEEEILTRGFAKNPELLERLKESEDGIQLPKKPVEYNKYEKGLLRADGQPGFQTPSGKVEFRSFLLEKNGYEGLPVYVDPIEGPNSNEAAFKEYPLILNTGARIQSTFRSQHLGIPSLVKIQDKPQVLINPKDADERRIKQGDKVRIKTKRGEVNFWAKVTENVLSGSVEVNQGGGTGIQVKEWQDSNVNELTDFSNRDPISGFPIFKALLCQIEKLE</sequence>
<dbReference type="Pfam" id="PF00384">
    <property type="entry name" value="Molybdopterin"/>
    <property type="match status" value="1"/>
</dbReference>
<dbReference type="Gene3D" id="3.40.228.10">
    <property type="entry name" value="Dimethylsulfoxide Reductase, domain 2"/>
    <property type="match status" value="1"/>
</dbReference>
<dbReference type="SUPFAM" id="SSF53706">
    <property type="entry name" value="Formate dehydrogenase/DMSO reductase, domains 1-3"/>
    <property type="match status" value="1"/>
</dbReference>
<dbReference type="RefSeq" id="WP_148602783.1">
    <property type="nucleotide sequence ID" value="NZ_RXYB01000004.1"/>
</dbReference>
<keyword evidence="2" id="KW-0479">Metal-binding</keyword>
<dbReference type="Gene3D" id="2.40.40.20">
    <property type="match status" value="1"/>
</dbReference>
<evidence type="ECO:0000256" key="3">
    <source>
        <dbReference type="ARBA" id="ARBA00023004"/>
    </source>
</evidence>
<dbReference type="InterPro" id="IPR006657">
    <property type="entry name" value="MoPterin_dinucl-bd_dom"/>
</dbReference>
<dbReference type="Gene3D" id="3.40.50.740">
    <property type="match status" value="1"/>
</dbReference>
<evidence type="ECO:0000313" key="6">
    <source>
        <dbReference type="EMBL" id="MBC3796157.1"/>
    </source>
</evidence>